<proteinExistence type="predicted"/>
<keyword evidence="4" id="KW-1185">Reference proteome</keyword>
<dbReference type="GO" id="GO:0050270">
    <property type="term" value="F:S-adenosylhomocysteine deaminase activity"/>
    <property type="evidence" value="ECO:0007669"/>
    <property type="project" value="UniProtKB-EC"/>
</dbReference>
<evidence type="ECO:0000313" key="4">
    <source>
        <dbReference type="Proteomes" id="UP000064844"/>
    </source>
</evidence>
<name>A0A0S2W888_9FIRM</name>
<dbReference type="PANTHER" id="PTHR43794:SF11">
    <property type="entry name" value="AMIDOHYDROLASE-RELATED DOMAIN-CONTAINING PROTEIN"/>
    <property type="match status" value="1"/>
</dbReference>
<gene>
    <name evidence="3" type="ORF">IB211_03171</name>
</gene>
<protein>
    <submittedName>
        <fullName evidence="3">S-adenosylhomocysteine deaminase</fullName>
        <ecNumber evidence="3">3.5.4.28</ecNumber>
    </submittedName>
</protein>
<feature type="domain" description="Amidohydrolase-related" evidence="2">
    <location>
        <begin position="17"/>
        <end position="380"/>
    </location>
</feature>
<dbReference type="InterPro" id="IPR050287">
    <property type="entry name" value="MTA/SAH_deaminase"/>
</dbReference>
<dbReference type="EMBL" id="CP011307">
    <property type="protein sequence ID" value="ALP95562.1"/>
    <property type="molecule type" value="Genomic_DNA"/>
</dbReference>
<dbReference type="STRING" id="1297617.IB211_03171"/>
<dbReference type="InterPro" id="IPR011059">
    <property type="entry name" value="Metal-dep_hydrolase_composite"/>
</dbReference>
<dbReference type="EC" id="3.5.4.28" evidence="3"/>
<evidence type="ECO:0000259" key="2">
    <source>
        <dbReference type="Pfam" id="PF01979"/>
    </source>
</evidence>
<evidence type="ECO:0000313" key="3">
    <source>
        <dbReference type="EMBL" id="ALP95562.1"/>
    </source>
</evidence>
<sequence length="430" mass="46923">MLSQYQAEQVLELPHHVVLPGLIDAHMHTDIGICRGLAQDTKHWMMYGMGPFDDALSRKEEILGSKVCYMEALRAGTTTFSDSNVIPEQTASFVEKLGVRACLTKEIRDACYKIYAPGELYEFDSNMGSQSLQEGLEFFDRWNGCAGGRIKVFLGPQGADFCSPELLAQIQTLAKVRQTKIHMHVQQGSRETAQIMQRYGKRPIAWLNEIGYLNERLLAVHLTDANDDEVRQMACSGASMIACPGSIGIIDGIVPPSVVFQDAGGIVALGSDQAPGNNCHNMFNEMKLVALFNKIKYQDPEKLPAWRALRMATIDGAKALGLDELVGSLRAGKRADFIAVDLTAPSMMPVYTAPMRNIVPNLVYSARGSEVSLVCVDGKLLLAGGKVLTADEPTIIAEAQACVPDLAARAAKAFWEVNGTNAALMREDKL</sequence>
<reference evidence="3 4" key="1">
    <citation type="journal article" date="2015" name="Nat. Commun.">
        <title>Production of butyrate from lysine and the Amadori product fructoselysine by a human gut commensal.</title>
        <authorList>
            <person name="Bui T.P."/>
            <person name="Ritari J."/>
            <person name="Boeren S."/>
            <person name="de Waard P."/>
            <person name="Plugge C.M."/>
            <person name="de Vos W.M."/>
        </authorList>
    </citation>
    <scope>NUCLEOTIDE SEQUENCE [LARGE SCALE GENOMIC DNA]</scope>
    <source>
        <strain evidence="3 4">AF211</strain>
    </source>
</reference>
<dbReference type="KEGG" id="ibu:IB211_03171"/>
<organism evidence="3 4">
    <name type="scientific">Intestinimonas butyriciproducens</name>
    <dbReference type="NCBI Taxonomy" id="1297617"/>
    <lineage>
        <taxon>Bacteria</taxon>
        <taxon>Bacillati</taxon>
        <taxon>Bacillota</taxon>
        <taxon>Clostridia</taxon>
        <taxon>Eubacteriales</taxon>
        <taxon>Intestinimonas</taxon>
    </lineage>
</organism>
<dbReference type="Gene3D" id="3.20.20.140">
    <property type="entry name" value="Metal-dependent hydrolases"/>
    <property type="match status" value="1"/>
</dbReference>
<dbReference type="InterPro" id="IPR032466">
    <property type="entry name" value="Metal_Hydrolase"/>
</dbReference>
<dbReference type="Pfam" id="PF01979">
    <property type="entry name" value="Amidohydro_1"/>
    <property type="match status" value="1"/>
</dbReference>
<dbReference type="Proteomes" id="UP000064844">
    <property type="component" value="Chromosome"/>
</dbReference>
<dbReference type="InterPro" id="IPR006680">
    <property type="entry name" value="Amidohydro-rel"/>
</dbReference>
<dbReference type="PANTHER" id="PTHR43794">
    <property type="entry name" value="AMINOHYDROLASE SSNA-RELATED"/>
    <property type="match status" value="1"/>
</dbReference>
<dbReference type="PATRIC" id="fig|1297617.4.peg.3259"/>
<reference evidence="4" key="2">
    <citation type="submission" date="2015-04" db="EMBL/GenBank/DDBJ databases">
        <title>A butyrogenic pathway from the amino acid lysine in a human gut commensal.</title>
        <authorList>
            <person name="de Vos W.M."/>
            <person name="Bui N.T.P."/>
            <person name="Plugge C.M."/>
            <person name="Ritari J."/>
        </authorList>
    </citation>
    <scope>NUCLEOTIDE SEQUENCE [LARGE SCALE GENOMIC DNA]</scope>
    <source>
        <strain evidence="4">AF211</strain>
    </source>
</reference>
<accession>A0A0S2W888</accession>
<dbReference type="AlphaFoldDB" id="A0A0S2W888"/>
<dbReference type="Gene3D" id="2.30.40.10">
    <property type="entry name" value="Urease, subunit C, domain 1"/>
    <property type="match status" value="1"/>
</dbReference>
<keyword evidence="1 3" id="KW-0378">Hydrolase</keyword>
<dbReference type="SUPFAM" id="SSF51556">
    <property type="entry name" value="Metallo-dependent hydrolases"/>
    <property type="match status" value="1"/>
</dbReference>
<dbReference type="SUPFAM" id="SSF51338">
    <property type="entry name" value="Composite domain of metallo-dependent hydrolases"/>
    <property type="match status" value="1"/>
</dbReference>
<evidence type="ECO:0000256" key="1">
    <source>
        <dbReference type="ARBA" id="ARBA00022801"/>
    </source>
</evidence>